<keyword evidence="3" id="KW-0812">Transmembrane</keyword>
<dbReference type="InterPro" id="IPR038136">
    <property type="entry name" value="CofD-like_dom_sf"/>
</dbReference>
<dbReference type="CDD" id="cd07187">
    <property type="entry name" value="YvcK_like"/>
    <property type="match status" value="1"/>
</dbReference>
<dbReference type="EMBL" id="WSFT01000016">
    <property type="protein sequence ID" value="MBS4537405.1"/>
    <property type="molecule type" value="Genomic_DNA"/>
</dbReference>
<dbReference type="InterPro" id="IPR002882">
    <property type="entry name" value="CofD"/>
</dbReference>
<evidence type="ECO:0000313" key="5">
    <source>
        <dbReference type="Proteomes" id="UP000724672"/>
    </source>
</evidence>
<proteinExistence type="inferred from homology"/>
<gene>
    <name evidence="4" type="ORF">GOQ27_02965</name>
</gene>
<dbReference type="InterPro" id="IPR010119">
    <property type="entry name" value="Gluconeogen_factor"/>
</dbReference>
<comment type="function">
    <text evidence="2">Required for morphogenesis under gluconeogenic growth conditions.</text>
</comment>
<dbReference type="NCBIfam" id="TIGR01826">
    <property type="entry name" value="CofD_related"/>
    <property type="match status" value="1"/>
</dbReference>
<dbReference type="Gene3D" id="3.40.50.10680">
    <property type="entry name" value="CofD-like domains"/>
    <property type="match status" value="1"/>
</dbReference>
<keyword evidence="3" id="KW-1133">Transmembrane helix</keyword>
<feature type="transmembrane region" description="Helical" evidence="3">
    <location>
        <begin position="12"/>
        <end position="33"/>
    </location>
</feature>
<sequence>MKINKMKIKIGIKRWIVLGGIGIILFSLGLSPIYKYINFTIDEPYIYIIMIIVGTIFLFISLKYGLGTLLGVINKYKYEVDLSKNSVSNMINKKKVLDKGPKVVVLGGGTGLSVLLRGLKNYTSNITAVVTVADDGGGSGILREDLGMLPPGDIRSCILALADTEPTMEKLLQYRFTEGNLKGQSFGNLFIAAMNGIYDNFEFAIKEMANVLAVSGEVLPMTLEDVTLYAKLENGKVIKGESNVSVVNEEIKSKIEKVFLKPQNLNPLVETIDRIREADIVLLGPGSLYTSVIPNLLIKNIVKELENTKATKIYISNVMTQPGETDGYSVSDHVRAIIKHSSEKIIDYVITNNEKLPANVLQKYSEDGATPVLLNEEDNDYLIIKGITVIEDNLIDIKKDYIRHDAIRLSQIITSLSQNHKLPILEFLNSRKDISKS</sequence>
<evidence type="ECO:0000256" key="3">
    <source>
        <dbReference type="SAM" id="Phobius"/>
    </source>
</evidence>
<dbReference type="PANTHER" id="PTHR30135">
    <property type="entry name" value="UNCHARACTERIZED PROTEIN YVCK-RELATED"/>
    <property type="match status" value="1"/>
</dbReference>
<dbReference type="Pfam" id="PF01933">
    <property type="entry name" value="CofD"/>
    <property type="match status" value="1"/>
</dbReference>
<dbReference type="HAMAP" id="MF_00973">
    <property type="entry name" value="Gluconeogen_factor"/>
    <property type="match status" value="1"/>
</dbReference>
<accession>A0A942UT00</accession>
<comment type="caution">
    <text evidence="4">The sequence shown here is derived from an EMBL/GenBank/DDBJ whole genome shotgun (WGS) entry which is preliminary data.</text>
</comment>
<comment type="subcellular location">
    <subcellularLocation>
        <location evidence="2">Cytoplasm</location>
    </subcellularLocation>
</comment>
<dbReference type="Proteomes" id="UP000724672">
    <property type="component" value="Unassembled WGS sequence"/>
</dbReference>
<evidence type="ECO:0000256" key="2">
    <source>
        <dbReference type="HAMAP-Rule" id="MF_00973"/>
    </source>
</evidence>
<dbReference type="GO" id="GO:0008360">
    <property type="term" value="P:regulation of cell shape"/>
    <property type="evidence" value="ECO:0007669"/>
    <property type="project" value="UniProtKB-UniRule"/>
</dbReference>
<keyword evidence="5" id="KW-1185">Reference proteome</keyword>
<dbReference type="RefSeq" id="WP_203365336.1">
    <property type="nucleotide sequence ID" value="NZ_WSFT01000016.1"/>
</dbReference>
<keyword evidence="1 2" id="KW-0963">Cytoplasm</keyword>
<protein>
    <recommendedName>
        <fullName evidence="2">Putative gluconeogenesis factor</fullName>
    </recommendedName>
</protein>
<dbReference type="GO" id="GO:0005737">
    <property type="term" value="C:cytoplasm"/>
    <property type="evidence" value="ECO:0007669"/>
    <property type="project" value="UniProtKB-SubCell"/>
</dbReference>
<name>A0A942UT00_9FIRM</name>
<dbReference type="GO" id="GO:0043743">
    <property type="term" value="F:LPPG:FO 2-phospho-L-lactate transferase activity"/>
    <property type="evidence" value="ECO:0007669"/>
    <property type="project" value="InterPro"/>
</dbReference>
<evidence type="ECO:0000256" key="1">
    <source>
        <dbReference type="ARBA" id="ARBA00022490"/>
    </source>
</evidence>
<dbReference type="PANTHER" id="PTHR30135:SF3">
    <property type="entry name" value="GLUCONEOGENESIS FACTOR-RELATED"/>
    <property type="match status" value="1"/>
</dbReference>
<keyword evidence="3" id="KW-0472">Membrane</keyword>
<dbReference type="AlphaFoldDB" id="A0A942UT00"/>
<evidence type="ECO:0000313" key="4">
    <source>
        <dbReference type="EMBL" id="MBS4537405.1"/>
    </source>
</evidence>
<dbReference type="SUPFAM" id="SSF142338">
    <property type="entry name" value="CofD-like"/>
    <property type="match status" value="1"/>
</dbReference>
<reference evidence="4" key="1">
    <citation type="submission" date="2019-12" db="EMBL/GenBank/DDBJ databases">
        <title>Clostridiaceae gen. nov. sp. nov., isolated from sediment in Xinjiang, China.</title>
        <authorList>
            <person name="Zhang R."/>
        </authorList>
    </citation>
    <scope>NUCLEOTIDE SEQUENCE</scope>
    <source>
        <strain evidence="4">D2Q-11</strain>
    </source>
</reference>
<comment type="similarity">
    <text evidence="2">Belongs to the gluconeogenesis factor family.</text>
</comment>
<feature type="transmembrane region" description="Helical" evidence="3">
    <location>
        <begin position="45"/>
        <end position="66"/>
    </location>
</feature>
<organism evidence="4 5">
    <name type="scientific">Anaeromonas frigoriresistens</name>
    <dbReference type="NCBI Taxonomy" id="2683708"/>
    <lineage>
        <taxon>Bacteria</taxon>
        <taxon>Bacillati</taxon>
        <taxon>Bacillota</taxon>
        <taxon>Tissierellia</taxon>
        <taxon>Tissierellales</taxon>
        <taxon>Thermohalobacteraceae</taxon>
        <taxon>Anaeromonas</taxon>
    </lineage>
</organism>